<dbReference type="InterPro" id="IPR006683">
    <property type="entry name" value="Thioestr_dom"/>
</dbReference>
<feature type="domain" description="Thioesterase" evidence="2">
    <location>
        <begin position="189"/>
        <end position="255"/>
    </location>
</feature>
<dbReference type="CDD" id="cd03443">
    <property type="entry name" value="PaaI_thioesterase"/>
    <property type="match status" value="1"/>
</dbReference>
<organism evidence="3 4">
    <name type="scientific">Vitrella brassicaformis (strain CCMP3155)</name>
    <dbReference type="NCBI Taxonomy" id="1169540"/>
    <lineage>
        <taxon>Eukaryota</taxon>
        <taxon>Sar</taxon>
        <taxon>Alveolata</taxon>
        <taxon>Colpodellida</taxon>
        <taxon>Vitrellaceae</taxon>
        <taxon>Vitrella</taxon>
    </lineage>
</organism>
<dbReference type="PANTHER" id="PTHR47260">
    <property type="entry name" value="UPF0644 PROTEIN PB2B4.06"/>
    <property type="match status" value="1"/>
</dbReference>
<evidence type="ECO:0000313" key="4">
    <source>
        <dbReference type="Proteomes" id="UP000041254"/>
    </source>
</evidence>
<evidence type="ECO:0000256" key="1">
    <source>
        <dbReference type="SAM" id="MobiDB-lite"/>
    </source>
</evidence>
<reference evidence="3 4" key="1">
    <citation type="submission" date="2014-11" db="EMBL/GenBank/DDBJ databases">
        <authorList>
            <person name="Zhu J."/>
            <person name="Qi W."/>
            <person name="Song R."/>
        </authorList>
    </citation>
    <scope>NUCLEOTIDE SEQUENCE [LARGE SCALE GENOMIC DNA]</scope>
</reference>
<evidence type="ECO:0000259" key="2">
    <source>
        <dbReference type="Pfam" id="PF03061"/>
    </source>
</evidence>
<dbReference type="AlphaFoldDB" id="A0A0G4EKJ8"/>
<feature type="region of interest" description="Disordered" evidence="1">
    <location>
        <begin position="49"/>
        <end position="98"/>
    </location>
</feature>
<sequence>MWRHTWQRLSCVSIVGSAAASLILFYPSPRKPHLCHESPTSVGFAEAIGVDRGEGGGSPAPIYRSVPSSEVRSTTATPSPSPHPHPIHRPPSTSGDEAHTVDEAVRHAFPHVTVRHEAPEGLPNWTLRHLPNGTLMEHHFPPREDGYQLIHDTLVAVEGIRLLRYFLDPSKERLTVVCQTGTNVCGHRGVVHGGFTSALLDNAFGMLAFANTPSAATAQLTVNYKKPILAGEVIVVVVKLVKQEGRKIFMEAEIIGDADGPQTKNVLATADCLMINIAQSSTWQQRVQKKEANESKTD</sequence>
<dbReference type="STRING" id="1169540.A0A0G4EKJ8"/>
<gene>
    <name evidence="3" type="ORF">Vbra_12231</name>
</gene>
<dbReference type="Proteomes" id="UP000041254">
    <property type="component" value="Unassembled WGS sequence"/>
</dbReference>
<dbReference type="Pfam" id="PF03061">
    <property type="entry name" value="4HBT"/>
    <property type="match status" value="1"/>
</dbReference>
<dbReference type="SUPFAM" id="SSF54637">
    <property type="entry name" value="Thioesterase/thiol ester dehydrase-isomerase"/>
    <property type="match status" value="1"/>
</dbReference>
<protein>
    <recommendedName>
        <fullName evidence="2">Thioesterase domain-containing protein</fullName>
    </recommendedName>
</protein>
<dbReference type="InterPro" id="IPR029069">
    <property type="entry name" value="HotDog_dom_sf"/>
</dbReference>
<dbReference type="Gene3D" id="3.10.129.10">
    <property type="entry name" value="Hotdog Thioesterase"/>
    <property type="match status" value="1"/>
</dbReference>
<accession>A0A0G4EKJ8</accession>
<dbReference type="PANTHER" id="PTHR47260:SF1">
    <property type="entry name" value="UPF0644 PROTEIN PB2B4.06"/>
    <property type="match status" value="1"/>
</dbReference>
<proteinExistence type="predicted"/>
<keyword evidence="4" id="KW-1185">Reference proteome</keyword>
<dbReference type="VEuPathDB" id="CryptoDB:Vbra_12231"/>
<dbReference type="InParanoid" id="A0A0G4EKJ8"/>
<dbReference type="InterPro" id="IPR052061">
    <property type="entry name" value="PTE-AB_protein"/>
</dbReference>
<evidence type="ECO:0000313" key="3">
    <source>
        <dbReference type="EMBL" id="CEL97646.1"/>
    </source>
</evidence>
<name>A0A0G4EKJ8_VITBC</name>
<dbReference type="EMBL" id="CDMY01000255">
    <property type="protein sequence ID" value="CEL97646.1"/>
    <property type="molecule type" value="Genomic_DNA"/>
</dbReference>
<dbReference type="OrthoDB" id="506431at2759"/>